<keyword evidence="2" id="KW-1133">Transmembrane helix</keyword>
<organism evidence="3 4">
    <name type="scientific">Botrytis deweyae</name>
    <dbReference type="NCBI Taxonomy" id="2478750"/>
    <lineage>
        <taxon>Eukaryota</taxon>
        <taxon>Fungi</taxon>
        <taxon>Dikarya</taxon>
        <taxon>Ascomycota</taxon>
        <taxon>Pezizomycotina</taxon>
        <taxon>Leotiomycetes</taxon>
        <taxon>Helotiales</taxon>
        <taxon>Sclerotiniaceae</taxon>
        <taxon>Botrytis</taxon>
    </lineage>
</organism>
<evidence type="ECO:0008006" key="5">
    <source>
        <dbReference type="Google" id="ProtNLM"/>
    </source>
</evidence>
<feature type="region of interest" description="Disordered" evidence="1">
    <location>
        <begin position="303"/>
        <end position="333"/>
    </location>
</feature>
<keyword evidence="2" id="KW-0812">Transmembrane</keyword>
<evidence type="ECO:0000256" key="1">
    <source>
        <dbReference type="SAM" id="MobiDB-lite"/>
    </source>
</evidence>
<dbReference type="RefSeq" id="XP_038809894.1">
    <property type="nucleotide sequence ID" value="XM_038953499.1"/>
</dbReference>
<dbReference type="PANTHER" id="PTHR35186:SF4">
    <property type="entry name" value="PRION-INHIBITION AND PROPAGATION HELO DOMAIN-CONTAINING PROTEIN"/>
    <property type="match status" value="1"/>
</dbReference>
<feature type="compositionally biased region" description="Low complexity" evidence="1">
    <location>
        <begin position="318"/>
        <end position="333"/>
    </location>
</feature>
<evidence type="ECO:0000313" key="3">
    <source>
        <dbReference type="EMBL" id="KAF7927495.1"/>
    </source>
</evidence>
<reference evidence="3 4" key="1">
    <citation type="journal article" date="2020" name="Genome Biol. Evol.">
        <title>Comparative genomics of Sclerotiniaceae.</title>
        <authorList>
            <person name="Valero Jimenez C.A."/>
            <person name="Steentjes M."/>
            <person name="Scholten O.E."/>
            <person name="Van Kan J.A.L."/>
        </authorList>
    </citation>
    <scope>NUCLEOTIDE SEQUENCE [LARGE SCALE GENOMIC DNA]</scope>
    <source>
        <strain evidence="3 4">B1</strain>
    </source>
</reference>
<dbReference type="EMBL" id="RCSX01000012">
    <property type="protein sequence ID" value="KAF7927495.1"/>
    <property type="molecule type" value="Genomic_DNA"/>
</dbReference>
<feature type="transmembrane region" description="Helical" evidence="2">
    <location>
        <begin position="6"/>
        <end position="24"/>
    </location>
</feature>
<accession>A0ABQ7IL14</accession>
<dbReference type="GeneID" id="62232651"/>
<dbReference type="PANTHER" id="PTHR35186">
    <property type="entry name" value="ANK_REP_REGION DOMAIN-CONTAINING PROTEIN"/>
    <property type="match status" value="1"/>
</dbReference>
<sequence>MSGFEIAGIVLGGFPILIIAVEFFDETFKRVTTWRQFRTDFLQFIDAINFEKQFFNELLRRFLLSVDVPRDEVHLFLEDRSYEGWHREELIAIFHLRLGKSYKGFKSLIKTVDSLMIEVNNLLAFKDGRIDWQEERLSGFEYQVKRVQHSFSKRGPKAFVALEKCNRKLQEILDSVEKLETIGSRKDDLAEAIFFSRIKKHSQSLHKAINDRWSCECISAHEVSIQLQSRTSVDSPIIFNLSFEYPEILKTALYPSDEQLSRTFSKCRKVETTRKARSIIDSILPASPQQLSVAENVRQKLHRNIESKPNSTSNKQASQVKKSGSSDSPSSSIQVSSTVLNEIEIHNLCETVYNFDITCNSYLGYLPADHLERHEFRDSDDSVTSRAFYRDKFVSLETILSKPDKFSPLNRYERYKVAYILASSLLQLQNAPWLTGNLQKRHILFLCDWNKHKILIDQPNFSHSRGPSSPQSANLYL</sequence>
<comment type="caution">
    <text evidence="3">The sequence shown here is derived from an EMBL/GenBank/DDBJ whole genome shotgun (WGS) entry which is preliminary data.</text>
</comment>
<protein>
    <recommendedName>
        <fullName evidence="5">Prion-inhibition and propagation HeLo domain-containing protein</fullName>
    </recommendedName>
</protein>
<feature type="compositionally biased region" description="Polar residues" evidence="1">
    <location>
        <begin position="307"/>
        <end position="317"/>
    </location>
</feature>
<dbReference type="Proteomes" id="UP000783213">
    <property type="component" value="Unassembled WGS sequence"/>
</dbReference>
<evidence type="ECO:0000256" key="2">
    <source>
        <dbReference type="SAM" id="Phobius"/>
    </source>
</evidence>
<keyword evidence="2" id="KW-0472">Membrane</keyword>
<name>A0ABQ7IL14_9HELO</name>
<evidence type="ECO:0000313" key="4">
    <source>
        <dbReference type="Proteomes" id="UP000783213"/>
    </source>
</evidence>
<keyword evidence="4" id="KW-1185">Reference proteome</keyword>
<gene>
    <name evidence="3" type="ORF">EAE98_005877</name>
</gene>
<proteinExistence type="predicted"/>